<dbReference type="Pfam" id="PF11720">
    <property type="entry name" value="Inhibitor_I78"/>
    <property type="match status" value="1"/>
</dbReference>
<dbReference type="AlphaFoldDB" id="A0A1Q8THE1"/>
<reference evidence="2 3" key="1">
    <citation type="submission" date="2016-12" db="EMBL/GenBank/DDBJ databases">
        <title>Draft genome sequences of strains Salinicola socius SMB35, Salinicola sp. MH3R3-1 and Chromohalobacter sp. SMB17 from the Verkhnekamsk potash mining region of Russia.</title>
        <authorList>
            <person name="Mavrodi D.V."/>
            <person name="Olsson B.E."/>
            <person name="Korsakova E.S."/>
            <person name="Pyankova A."/>
            <person name="Mavrodi O.V."/>
            <person name="Plotnikova E.G."/>
        </authorList>
    </citation>
    <scope>NUCLEOTIDE SEQUENCE [LARGE SCALE GENOMIC DNA]</scope>
    <source>
        <strain evidence="2 3">SMB17</strain>
    </source>
</reference>
<evidence type="ECO:0000313" key="3">
    <source>
        <dbReference type="Proteomes" id="UP000186806"/>
    </source>
</evidence>
<keyword evidence="3" id="KW-1185">Reference proteome</keyword>
<evidence type="ECO:0000313" key="2">
    <source>
        <dbReference type="EMBL" id="OLO13102.1"/>
    </source>
</evidence>
<gene>
    <name evidence="2" type="ORF">BTW10_00535</name>
</gene>
<name>A0A1Q8THE1_9GAMM</name>
<evidence type="ECO:0000256" key="1">
    <source>
        <dbReference type="SAM" id="MobiDB-lite"/>
    </source>
</evidence>
<dbReference type="Gene3D" id="3.30.10.10">
    <property type="entry name" value="Trypsin Inhibitor V, subunit A"/>
    <property type="match status" value="1"/>
</dbReference>
<dbReference type="PANTHER" id="PTHR39600:SF1">
    <property type="entry name" value="PEPTIDASE INHIBITOR I78 FAMILY PROTEIN"/>
    <property type="match status" value="1"/>
</dbReference>
<dbReference type="InterPro" id="IPR021719">
    <property type="entry name" value="Prot_inh_I78"/>
</dbReference>
<feature type="region of interest" description="Disordered" evidence="1">
    <location>
        <begin position="18"/>
        <end position="38"/>
    </location>
</feature>
<protein>
    <recommendedName>
        <fullName evidence="4">Peptidase inhibitor I78</fullName>
    </recommendedName>
</protein>
<evidence type="ECO:0008006" key="4">
    <source>
        <dbReference type="Google" id="ProtNLM"/>
    </source>
</evidence>
<dbReference type="EMBL" id="MSDQ01000002">
    <property type="protein sequence ID" value="OLO13102.1"/>
    <property type="molecule type" value="Genomic_DNA"/>
</dbReference>
<organism evidence="2 3">
    <name type="scientific">Chromohalobacter japonicus</name>
    <dbReference type="NCBI Taxonomy" id="223900"/>
    <lineage>
        <taxon>Bacteria</taxon>
        <taxon>Pseudomonadati</taxon>
        <taxon>Pseudomonadota</taxon>
        <taxon>Gammaproteobacteria</taxon>
        <taxon>Oceanospirillales</taxon>
        <taxon>Halomonadaceae</taxon>
        <taxon>Chromohalobacter</taxon>
    </lineage>
</organism>
<dbReference type="PANTHER" id="PTHR39600">
    <property type="entry name" value="PEPTIDASE INHIBITOR I78 FAMILY PROTEIN"/>
    <property type="match status" value="1"/>
</dbReference>
<dbReference type="Proteomes" id="UP000186806">
    <property type="component" value="Unassembled WGS sequence"/>
</dbReference>
<dbReference type="RefSeq" id="WP_075367713.1">
    <property type="nucleotide sequence ID" value="NZ_MSDQ01000002.1"/>
</dbReference>
<comment type="caution">
    <text evidence="2">The sequence shown here is derived from an EMBL/GenBank/DDBJ whole genome shotgun (WGS) entry which is preliminary data.</text>
</comment>
<accession>A0A1Q8THE1</accession>
<sequence length="103" mass="11049">MNKRVLGSAVAVFMLAGCTGGPAPDEAPPPPSKSQRDACGAEALQGYLGQRATERTLARLETQSDAERVRVIGPNQAVTMDYRADRLNVKFDDQDNIVELTCG</sequence>
<proteinExistence type="predicted"/>
<dbReference type="PROSITE" id="PS51257">
    <property type="entry name" value="PROKAR_LIPOPROTEIN"/>
    <property type="match status" value="1"/>
</dbReference>